<dbReference type="FunFam" id="3.10.450.50:FF:000003">
    <property type="entry name" value="Nuclear transport factor 2 family protein"/>
    <property type="match status" value="1"/>
</dbReference>
<dbReference type="CDD" id="cd00780">
    <property type="entry name" value="NTF2"/>
    <property type="match status" value="1"/>
</dbReference>
<dbReference type="SUPFAM" id="SSF54928">
    <property type="entry name" value="RNA-binding domain, RBD"/>
    <property type="match status" value="1"/>
</dbReference>
<dbReference type="Pfam" id="PF02136">
    <property type="entry name" value="NTF2"/>
    <property type="match status" value="1"/>
</dbReference>
<dbReference type="InterPro" id="IPR002075">
    <property type="entry name" value="NTF2_dom"/>
</dbReference>
<dbReference type="InterPro" id="IPR012677">
    <property type="entry name" value="Nucleotide-bd_a/b_plait_sf"/>
</dbReference>
<dbReference type="InterPro" id="IPR035979">
    <property type="entry name" value="RBD_domain_sf"/>
</dbReference>
<dbReference type="EMBL" id="OX459126">
    <property type="protein sequence ID" value="CAI9117955.1"/>
    <property type="molecule type" value="Genomic_DNA"/>
</dbReference>
<evidence type="ECO:0000256" key="1">
    <source>
        <dbReference type="ARBA" id="ARBA00022884"/>
    </source>
</evidence>
<name>A0AAV1EE67_OLDCO</name>
<protein>
    <submittedName>
        <fullName evidence="6">OLC1v1019447C1</fullName>
    </submittedName>
</protein>
<evidence type="ECO:0000313" key="7">
    <source>
        <dbReference type="Proteomes" id="UP001161247"/>
    </source>
</evidence>
<dbReference type="GO" id="GO:0003729">
    <property type="term" value="F:mRNA binding"/>
    <property type="evidence" value="ECO:0007669"/>
    <property type="project" value="TreeGrafter"/>
</dbReference>
<dbReference type="PROSITE" id="PS50177">
    <property type="entry name" value="NTF2_DOMAIN"/>
    <property type="match status" value="1"/>
</dbReference>
<dbReference type="Proteomes" id="UP001161247">
    <property type="component" value="Chromosome 9"/>
</dbReference>
<dbReference type="GO" id="GO:1990904">
    <property type="term" value="C:ribonucleoprotein complex"/>
    <property type="evidence" value="ECO:0007669"/>
    <property type="project" value="TreeGrafter"/>
</dbReference>
<dbReference type="SMART" id="SM00360">
    <property type="entry name" value="RRM"/>
    <property type="match status" value="1"/>
</dbReference>
<reference evidence="6" key="1">
    <citation type="submission" date="2023-03" db="EMBL/GenBank/DDBJ databases">
        <authorList>
            <person name="Julca I."/>
        </authorList>
    </citation>
    <scope>NUCLEOTIDE SEQUENCE</scope>
</reference>
<dbReference type="InterPro" id="IPR018222">
    <property type="entry name" value="Nuclear_transport_factor_2_euk"/>
</dbReference>
<dbReference type="InterPro" id="IPR039539">
    <property type="entry name" value="Ras_GTPase_bind_prot"/>
</dbReference>
<proteinExistence type="predicted"/>
<evidence type="ECO:0000256" key="3">
    <source>
        <dbReference type="SAM" id="MobiDB-lite"/>
    </source>
</evidence>
<dbReference type="Gene3D" id="3.30.70.330">
    <property type="match status" value="1"/>
</dbReference>
<organism evidence="6 7">
    <name type="scientific">Oldenlandia corymbosa var. corymbosa</name>
    <dbReference type="NCBI Taxonomy" id="529605"/>
    <lineage>
        <taxon>Eukaryota</taxon>
        <taxon>Viridiplantae</taxon>
        <taxon>Streptophyta</taxon>
        <taxon>Embryophyta</taxon>
        <taxon>Tracheophyta</taxon>
        <taxon>Spermatophyta</taxon>
        <taxon>Magnoliopsida</taxon>
        <taxon>eudicotyledons</taxon>
        <taxon>Gunneridae</taxon>
        <taxon>Pentapetalae</taxon>
        <taxon>asterids</taxon>
        <taxon>lamiids</taxon>
        <taxon>Gentianales</taxon>
        <taxon>Rubiaceae</taxon>
        <taxon>Rubioideae</taxon>
        <taxon>Spermacoceae</taxon>
        <taxon>Hedyotis-Oldenlandia complex</taxon>
        <taxon>Oldenlandia</taxon>
    </lineage>
</organism>
<dbReference type="PANTHER" id="PTHR10693">
    <property type="entry name" value="RAS GTPASE-ACTIVATING PROTEIN-BINDING PROTEIN"/>
    <property type="match status" value="1"/>
</dbReference>
<dbReference type="Pfam" id="PF00076">
    <property type="entry name" value="RRM_1"/>
    <property type="match status" value="1"/>
</dbReference>
<dbReference type="GO" id="GO:0005829">
    <property type="term" value="C:cytosol"/>
    <property type="evidence" value="ECO:0007669"/>
    <property type="project" value="TreeGrafter"/>
</dbReference>
<dbReference type="PANTHER" id="PTHR10693:SF75">
    <property type="entry name" value="NUCLEAR TRANSPORT FACTOR 2"/>
    <property type="match status" value="1"/>
</dbReference>
<evidence type="ECO:0000259" key="5">
    <source>
        <dbReference type="PROSITE" id="PS50177"/>
    </source>
</evidence>
<feature type="domain" description="RRM" evidence="4">
    <location>
        <begin position="253"/>
        <end position="341"/>
    </location>
</feature>
<feature type="region of interest" description="Disordered" evidence="3">
    <location>
        <begin position="170"/>
        <end position="205"/>
    </location>
</feature>
<dbReference type="Gene3D" id="3.10.450.50">
    <property type="match status" value="1"/>
</dbReference>
<dbReference type="AlphaFoldDB" id="A0AAV1EE67"/>
<evidence type="ECO:0000256" key="2">
    <source>
        <dbReference type="PROSITE-ProRule" id="PRU00176"/>
    </source>
</evidence>
<dbReference type="PROSITE" id="PS50102">
    <property type="entry name" value="RRM"/>
    <property type="match status" value="1"/>
</dbReference>
<sequence>MLQMEMLSYSAPDLTSRRAKVMGIAFVKQYYQLLHQQPELVHKFYRDSSFLRHADSDGTVTTITTLRAINNKIVSFGYGNYKIEVKTAHVEDSYQASIFIKVTGCLTGTDNVPRNFTQSFFLAPQENGYFIENSCFDGIEESKPSKTSSALAHAAAGVVSVTAPLTLDPESGLAADHSARDSVTASETEETQSDPEVKSASRTPPMRGFDPVWCFHSSATVAAVNANEEAGTSKKAPVVARGPESIYAHKEGNSIYIYNLAPGVTYDQVEKDLERFGRIKWVGKSQGNQPCPRLGFVQFESFESAENAIKASPINIGGRLAVAEDFIGSGGSLFESESVKDVIDAFKKQIHLK</sequence>
<feature type="domain" description="NTF2" evidence="5">
    <location>
        <begin position="22"/>
        <end position="138"/>
    </location>
</feature>
<evidence type="ECO:0000313" key="6">
    <source>
        <dbReference type="EMBL" id="CAI9117955.1"/>
    </source>
</evidence>
<dbReference type="SUPFAM" id="SSF54427">
    <property type="entry name" value="NTF2-like"/>
    <property type="match status" value="1"/>
</dbReference>
<keyword evidence="1 2" id="KW-0694">RNA-binding</keyword>
<dbReference type="InterPro" id="IPR000504">
    <property type="entry name" value="RRM_dom"/>
</dbReference>
<dbReference type="CDD" id="cd00590">
    <property type="entry name" value="RRM_SF"/>
    <property type="match status" value="1"/>
</dbReference>
<gene>
    <name evidence="6" type="ORF">OLC1_LOCUS23938</name>
</gene>
<dbReference type="InterPro" id="IPR032710">
    <property type="entry name" value="NTF2-like_dom_sf"/>
</dbReference>
<evidence type="ECO:0000259" key="4">
    <source>
        <dbReference type="PROSITE" id="PS50102"/>
    </source>
</evidence>
<keyword evidence="7" id="KW-1185">Reference proteome</keyword>
<accession>A0AAV1EE67</accession>